<dbReference type="Pfam" id="PF12928">
    <property type="entry name" value="tRNA_int_end_N2"/>
    <property type="match status" value="1"/>
</dbReference>
<evidence type="ECO:0000256" key="1">
    <source>
        <dbReference type="ARBA" id="ARBA00005736"/>
    </source>
</evidence>
<dbReference type="GO" id="GO:0000214">
    <property type="term" value="C:tRNA-intron endonuclease complex"/>
    <property type="evidence" value="ECO:0007669"/>
    <property type="project" value="TreeGrafter"/>
</dbReference>
<gene>
    <name evidence="5" type="ORF">AW171_hschr42738</name>
</gene>
<dbReference type="STRING" id="45286.A0A120K294"/>
<dbReference type="Proteomes" id="UP000243052">
    <property type="component" value="Chromosome iv"/>
</dbReference>
<feature type="region of interest" description="Disordered" evidence="3">
    <location>
        <begin position="431"/>
        <end position="456"/>
    </location>
</feature>
<evidence type="ECO:0000256" key="2">
    <source>
        <dbReference type="ARBA" id="ARBA00022694"/>
    </source>
</evidence>
<keyword evidence="6" id="KW-1185">Reference proteome</keyword>
<dbReference type="AlphaFoldDB" id="A0A120K294"/>
<protein>
    <submittedName>
        <fullName evidence="5">HDR078Wp</fullName>
    </submittedName>
</protein>
<feature type="domain" description="tRNA-splicing endonuclease subunit Sen54 N-terminal" evidence="4">
    <location>
        <begin position="70"/>
        <end position="138"/>
    </location>
</feature>
<evidence type="ECO:0000313" key="5">
    <source>
        <dbReference type="EMBL" id="AMD20820.1"/>
    </source>
</evidence>
<dbReference type="GeneID" id="28724085"/>
<dbReference type="InterPro" id="IPR024336">
    <property type="entry name" value="tRNA_splic_suSen54_N"/>
</dbReference>
<dbReference type="RefSeq" id="XP_017987816.1">
    <property type="nucleotide sequence ID" value="XM_018132327.1"/>
</dbReference>
<evidence type="ECO:0000256" key="3">
    <source>
        <dbReference type="SAM" id="MobiDB-lite"/>
    </source>
</evidence>
<dbReference type="PANTHER" id="PTHR21027">
    <property type="entry name" value="TRNA-SPLICING ENDONUCLEASE SUBUNIT SEN54"/>
    <property type="match status" value="1"/>
</dbReference>
<dbReference type="PANTHER" id="PTHR21027:SF1">
    <property type="entry name" value="TRNA-SPLICING ENDONUCLEASE SUBUNIT SEN54"/>
    <property type="match status" value="1"/>
</dbReference>
<dbReference type="OrthoDB" id="408683at2759"/>
<dbReference type="EMBL" id="CP014244">
    <property type="protein sequence ID" value="AMD20820.1"/>
    <property type="molecule type" value="Genomic_DNA"/>
</dbReference>
<comment type="similarity">
    <text evidence="1">Belongs to the SEN54 family.</text>
</comment>
<reference evidence="5 6" key="1">
    <citation type="submission" date="2016-01" db="EMBL/GenBank/DDBJ databases">
        <title>Genome sequence of the yeast Holleya sinecauda.</title>
        <authorList>
            <person name="Dietrich F.S."/>
        </authorList>
    </citation>
    <scope>NUCLEOTIDE SEQUENCE [LARGE SCALE GENOMIC DNA]</scope>
    <source>
        <strain evidence="5 6">ATCC 58844</strain>
    </source>
</reference>
<evidence type="ECO:0000259" key="4">
    <source>
        <dbReference type="Pfam" id="PF12928"/>
    </source>
</evidence>
<organism evidence="5 6">
    <name type="scientific">Eremothecium sinecaudum</name>
    <dbReference type="NCBI Taxonomy" id="45286"/>
    <lineage>
        <taxon>Eukaryota</taxon>
        <taxon>Fungi</taxon>
        <taxon>Dikarya</taxon>
        <taxon>Ascomycota</taxon>
        <taxon>Saccharomycotina</taxon>
        <taxon>Saccharomycetes</taxon>
        <taxon>Saccharomycetales</taxon>
        <taxon>Saccharomycetaceae</taxon>
        <taxon>Eremothecium</taxon>
    </lineage>
</organism>
<dbReference type="InterPro" id="IPR024337">
    <property type="entry name" value="tRNA_splic_suSen54"/>
</dbReference>
<accession>A0A120K294</accession>
<proteinExistence type="inferred from homology"/>
<keyword evidence="2" id="KW-0819">tRNA processing</keyword>
<dbReference type="GO" id="GO:0000379">
    <property type="term" value="P:tRNA-type intron splice site recognition and cleavage"/>
    <property type="evidence" value="ECO:0007669"/>
    <property type="project" value="TreeGrafter"/>
</dbReference>
<name>A0A120K294_9SACH</name>
<evidence type="ECO:0000313" key="6">
    <source>
        <dbReference type="Proteomes" id="UP000243052"/>
    </source>
</evidence>
<sequence length="456" mass="53292">MDKSTEQYPRENLIDSDAENDELVQDWSEIAKVARKSRQAVIPRRGEKDYEPDGTIVQESMLSKAKSAFFDTISSSLRGSTVKNLIKAYWIEDRRMARIPQPRGTFMNTMGKVDRDGQGWLELHEFVYLVERGSITPYAMITLDNGDETEILLSLQDVYSYFKTDEELDEFSVYAQLKRLGYIVISTDNEPAEKTSLFPIISNRKRYGIMNSFYSLFRLPEGLLNIPFYHPLHFLINRYTSYPQIYNSLSKLVPFYAPPKTLKELREERCLMAAETNVKEWKISFNVWKPQSNFKKKNPGLPDFQLVIYNKNDNSNQFPSFAEFKNIFRRLDYKFEFLEEIKIDDDETTWGNFTYTNGVPTNEYLKPRKITGRQRKPGFNDEKRKKTKTYPIHVQKIIRLKEGFRSFILAVIDDGLISFVRIAESDFGSTSVWHDPSKVSSRKGRVERVKKTKPCN</sequence>